<dbReference type="EMBL" id="NIWU01000002">
    <property type="protein sequence ID" value="OXR33609.1"/>
    <property type="molecule type" value="Genomic_DNA"/>
</dbReference>
<accession>A0ABX4DY23</accession>
<protein>
    <submittedName>
        <fullName evidence="1">Uncharacterized protein</fullName>
    </submittedName>
</protein>
<organism evidence="1 2">
    <name type="scientific">Pseudomonas umsongensis</name>
    <dbReference type="NCBI Taxonomy" id="198618"/>
    <lineage>
        <taxon>Bacteria</taxon>
        <taxon>Pseudomonadati</taxon>
        <taxon>Pseudomonadota</taxon>
        <taxon>Gammaproteobacteria</taxon>
        <taxon>Pseudomonadales</taxon>
        <taxon>Pseudomonadaceae</taxon>
        <taxon>Pseudomonas</taxon>
    </lineage>
</organism>
<evidence type="ECO:0000313" key="1">
    <source>
        <dbReference type="EMBL" id="OXR33609.1"/>
    </source>
</evidence>
<sequence length="65" mass="7177">MASDEVTAVSEQTVFALFLIYIKRVLGIPMDIRVSVRTIAWVNDAGFARSAPGCFFQGGRVYGMF</sequence>
<comment type="caution">
    <text evidence="1">The sequence shown here is derived from an EMBL/GenBank/DDBJ whole genome shotgun (WGS) entry which is preliminary data.</text>
</comment>
<proteinExistence type="predicted"/>
<gene>
    <name evidence="1" type="ORF">PSUM_16505</name>
</gene>
<name>A0ABX4DY23_9PSED</name>
<keyword evidence="2" id="KW-1185">Reference proteome</keyword>
<evidence type="ECO:0000313" key="2">
    <source>
        <dbReference type="Proteomes" id="UP000215455"/>
    </source>
</evidence>
<reference evidence="1 2" key="1">
    <citation type="submission" date="2017-06" db="EMBL/GenBank/DDBJ databases">
        <authorList>
            <person name="Furmanczyk E.M."/>
        </authorList>
    </citation>
    <scope>NUCLEOTIDE SEQUENCE [LARGE SCALE GENOMIC DNA]</scope>
    <source>
        <strain evidence="1 2">DSM 16611</strain>
    </source>
</reference>
<dbReference type="Proteomes" id="UP000215455">
    <property type="component" value="Unassembled WGS sequence"/>
</dbReference>